<organism evidence="3 4">
    <name type="scientific">Marchantia polymorpha subsp. ruderalis</name>
    <dbReference type="NCBI Taxonomy" id="1480154"/>
    <lineage>
        <taxon>Eukaryota</taxon>
        <taxon>Viridiplantae</taxon>
        <taxon>Streptophyta</taxon>
        <taxon>Embryophyta</taxon>
        <taxon>Marchantiophyta</taxon>
        <taxon>Marchantiopsida</taxon>
        <taxon>Marchantiidae</taxon>
        <taxon>Marchantiales</taxon>
        <taxon>Marchantiaceae</taxon>
        <taxon>Marchantia</taxon>
    </lineage>
</organism>
<name>A0A176VIW0_MARPO</name>
<feature type="compositionally biased region" description="Basic and acidic residues" evidence="2">
    <location>
        <begin position="1326"/>
        <end position="1338"/>
    </location>
</feature>
<feature type="compositionally biased region" description="Polar residues" evidence="2">
    <location>
        <begin position="1481"/>
        <end position="1493"/>
    </location>
</feature>
<feature type="compositionally biased region" description="Basic and acidic residues" evidence="2">
    <location>
        <begin position="1444"/>
        <end position="1467"/>
    </location>
</feature>
<feature type="region of interest" description="Disordered" evidence="2">
    <location>
        <begin position="648"/>
        <end position="753"/>
    </location>
</feature>
<reference evidence="3" key="1">
    <citation type="submission" date="2016-03" db="EMBL/GenBank/DDBJ databases">
        <title>Mechanisms controlling the formation of the plant cell surface in tip-growing cells are functionally conserved among land plants.</title>
        <authorList>
            <person name="Honkanen S."/>
            <person name="Jones V.A."/>
            <person name="Morieri G."/>
            <person name="Champion C."/>
            <person name="Hetherington A.J."/>
            <person name="Kelly S."/>
            <person name="Saint-Marcoux D."/>
            <person name="Proust H."/>
            <person name="Prescott H."/>
            <person name="Dolan L."/>
        </authorList>
    </citation>
    <scope>NUCLEOTIDE SEQUENCE [LARGE SCALE GENOMIC DNA]</scope>
    <source>
        <tissue evidence="3">Whole gametophyte</tissue>
    </source>
</reference>
<evidence type="ECO:0000313" key="3">
    <source>
        <dbReference type="EMBL" id="OAE20888.1"/>
    </source>
</evidence>
<feature type="compositionally biased region" description="Polar residues" evidence="2">
    <location>
        <begin position="1311"/>
        <end position="1325"/>
    </location>
</feature>
<feature type="region of interest" description="Disordered" evidence="2">
    <location>
        <begin position="607"/>
        <end position="631"/>
    </location>
</feature>
<feature type="compositionally biased region" description="Polar residues" evidence="2">
    <location>
        <begin position="713"/>
        <end position="745"/>
    </location>
</feature>
<keyword evidence="4" id="KW-1185">Reference proteome</keyword>
<dbReference type="Proteomes" id="UP000077202">
    <property type="component" value="Unassembled WGS sequence"/>
</dbReference>
<feature type="compositionally biased region" description="Polar residues" evidence="2">
    <location>
        <begin position="697"/>
        <end position="706"/>
    </location>
</feature>
<feature type="region of interest" description="Disordered" evidence="2">
    <location>
        <begin position="1514"/>
        <end position="1540"/>
    </location>
</feature>
<sequence>MERAQVNGRGDDTVLGVVSVWLFTLLVPSCCSMSSLMAVESSRAPNADSEGSIENLFESGLELSPSSPRSLSDTVPSYTLAGSHLPTVNSPARFPPPPNSCFPQTYHLNMTFFDGQPVPNHSSCELPSPEPSAPYDHWAERSSLSAYGLDNSSKFVSHWPLPSANYIDNSNYGTKTSEPQYPTLSNSVEYPSTKATSKPFTPRFSASAQEYHSAVSPSAAVPSTSFASVSSPYFSSFSPPNVPFDFPHLSSRFSFNPNASAFYPGMYNQTTYGPCSEDFSTYNEPTYTSQLASTNFLSNSHQGVDSFHDASSRPMHSPETAPRPIRSNSRSFFSGVHSFSGSSATLSNSIVEPSNVYSSRTDYCGLACSSDCSGIRESSCDFAPVSSLSFEMQVPRASVFNPYDTNVTLPLSGQLKDPEVEEDDMMERILKESGSLLYHQHISPEEWRWNIYEAQYESLDVQGLVDLADCSSRSFRPTYNYFQGVDRIGPSCVNEAVGGDRNSLFALSILERSKLQNQAAGPSLKLAASALAEMLAFNSRSAESSTGQSIMAQFASFPRATQGADVAFPIIGGSTEALRRPQCQEVSPDECCSSSGSVAVSVAVQKEANNTSSPGEGTVEDPDGCHPFRERGSLDFVENVPLSQFEINGAPADSAKPDASGQSQNSTSARPVTKWVYHPGSLSSQTRGRRKEVNEASGVSSQNAGSTGAIPESINTENPNPLFTQSLDVSPNTDSGTSRRVTTQPVGAASSEDDASIAGPFWAIVGPNDPCTSGPCYDLSSSRLESQVPLETCQNLHSARNSLLTVASPPLSQAHADPPPDRTSRPVDEVTAKLLASLNRSSPQPPNTGKVMPTQTGFQSLTTSISNLTKVLLATHSSASPESDLVGLQESLQTAILGLSECLLIEQAKSITEQSSAAVRGGSLAADSPIAVEAAVTGEVPLDIFNLICQDEVQGNSDWGYMKSAEGVPLEEPTQLANTICSEISPGLDVISEVVDDNPIFPDANAFQKTAISKVHVDDSTKHFNLGSSANVAQNNCTMSDQTHPSVQRAGDKDILEFLRHQDLLNLPTLKKLLGAEEREKQLKVLVQDLREQLEFEREESKGAAFLYEKIMQEADVHTSNLLERSRTPVKSKMEVVNADAVSSSINTSILPTTALKPAHPNSSGKKPDDYDIQFWLFHLVIYVLLSRETYRPFLLVKSKEWWMSMYLLLTKVLVYHLGARRATADHLEKEDYTGSRPECMRKSISYDGNDRTTLKCREKGKCDSRESEPREVVATCNPSGNRSLDGVEARLAVLRGRPCGEQDLDALTEVDSSPSDKPGPSNSNRSREEVIGDTPRGVHDEQVTFALANVTPARFSSQMLQQSLFNMDAAWSKCYDHAGSQYEDLDADPHAKVEEVDTRSHSLTQTHDSSLGVEARALLIRSRSSWAASERLENGDENFAGSQDHRSSRRDSASSFSKLDESRVENMDETSVKGPLDLESPQSVVARTTSSRSHIENDIGCMLESLSSDTEAVKNVIQSQDSEEEAGWEHVRLPRQRSK</sequence>
<gene>
    <name evidence="3" type="ORF">AXG93_3256s1350</name>
</gene>
<protein>
    <submittedName>
        <fullName evidence="3">Uncharacterized protein</fullName>
    </submittedName>
</protein>
<comment type="caution">
    <text evidence="3">The sequence shown here is derived from an EMBL/GenBank/DDBJ whole genome shotgun (WGS) entry which is preliminary data.</text>
</comment>
<evidence type="ECO:0000256" key="1">
    <source>
        <dbReference type="SAM" id="Coils"/>
    </source>
</evidence>
<proteinExistence type="predicted"/>
<keyword evidence="1" id="KW-0175">Coiled coil</keyword>
<feature type="region of interest" description="Disordered" evidence="2">
    <location>
        <begin position="1436"/>
        <end position="1495"/>
    </location>
</feature>
<evidence type="ECO:0000256" key="2">
    <source>
        <dbReference type="SAM" id="MobiDB-lite"/>
    </source>
</evidence>
<accession>A0A176VIW0</accession>
<feature type="region of interest" description="Disordered" evidence="2">
    <location>
        <begin position="1304"/>
        <end position="1338"/>
    </location>
</feature>
<evidence type="ECO:0000313" key="4">
    <source>
        <dbReference type="Proteomes" id="UP000077202"/>
    </source>
</evidence>
<dbReference type="EMBL" id="LVLJ01003561">
    <property type="protein sequence ID" value="OAE20888.1"/>
    <property type="molecule type" value="Genomic_DNA"/>
</dbReference>
<feature type="coiled-coil region" evidence="1">
    <location>
        <begin position="1073"/>
        <end position="1100"/>
    </location>
</feature>
<feature type="region of interest" description="Disordered" evidence="2">
    <location>
        <begin position="305"/>
        <end position="327"/>
    </location>
</feature>
<feature type="compositionally biased region" description="Polar residues" evidence="2">
    <location>
        <begin position="660"/>
        <end position="670"/>
    </location>
</feature>